<keyword evidence="3" id="KW-1185">Reference proteome</keyword>
<feature type="transmembrane region" description="Helical" evidence="1">
    <location>
        <begin position="44"/>
        <end position="64"/>
    </location>
</feature>
<evidence type="ECO:0000313" key="2">
    <source>
        <dbReference type="EMBL" id="MBR7798078.1"/>
    </source>
</evidence>
<name>A0A941IBS0_9BACI</name>
<evidence type="ECO:0000313" key="3">
    <source>
        <dbReference type="Proteomes" id="UP000675284"/>
    </source>
</evidence>
<keyword evidence="1" id="KW-1133">Transmembrane helix</keyword>
<evidence type="ECO:0008006" key="4">
    <source>
        <dbReference type="Google" id="ProtNLM"/>
    </source>
</evidence>
<dbReference type="Proteomes" id="UP000675284">
    <property type="component" value="Unassembled WGS sequence"/>
</dbReference>
<protein>
    <recommendedName>
        <fullName evidence="4">DUF805 domain-containing protein</fullName>
    </recommendedName>
</protein>
<evidence type="ECO:0000256" key="1">
    <source>
        <dbReference type="SAM" id="Phobius"/>
    </source>
</evidence>
<keyword evidence="1" id="KW-0472">Membrane</keyword>
<sequence>MKYFLKLNVVSMLYALMVFVPLELMVNVYRITRLLNWKVDTVNIMTGIMLIVEIIGGTLLILFLTRKWLDGRKASFWTIILWLPYFILFIYIFASLFPITNGGDYPNPATGLLAIGGLIVYPFYILILNFVGMISDDETNRTI</sequence>
<comment type="caution">
    <text evidence="2">The sequence shown here is derived from an EMBL/GenBank/DDBJ whole genome shotgun (WGS) entry which is preliminary data.</text>
</comment>
<reference evidence="2" key="1">
    <citation type="submission" date="2021-04" db="EMBL/GenBank/DDBJ databases">
        <title>Isolation and polyphasic classification of algal microorganism.</title>
        <authorList>
            <person name="Wang S."/>
        </authorList>
    </citation>
    <scope>NUCLEOTIDE SEQUENCE</scope>
    <source>
        <strain evidence="2">720a</strain>
    </source>
</reference>
<dbReference type="AlphaFoldDB" id="A0A941IBS0"/>
<keyword evidence="1" id="KW-0812">Transmembrane</keyword>
<dbReference type="RefSeq" id="WP_026680545.1">
    <property type="nucleotide sequence ID" value="NZ_CP115959.1"/>
</dbReference>
<feature type="transmembrane region" description="Helical" evidence="1">
    <location>
        <begin position="76"/>
        <end position="99"/>
    </location>
</feature>
<dbReference type="EMBL" id="JAGSOT010000086">
    <property type="protein sequence ID" value="MBR7798078.1"/>
    <property type="molecule type" value="Genomic_DNA"/>
</dbReference>
<accession>A0A941IBS0</accession>
<feature type="transmembrane region" description="Helical" evidence="1">
    <location>
        <begin position="12"/>
        <end position="32"/>
    </location>
</feature>
<organism evidence="2 3">
    <name type="scientific">Virgibacillus salarius</name>
    <dbReference type="NCBI Taxonomy" id="447199"/>
    <lineage>
        <taxon>Bacteria</taxon>
        <taxon>Bacillati</taxon>
        <taxon>Bacillota</taxon>
        <taxon>Bacilli</taxon>
        <taxon>Bacillales</taxon>
        <taxon>Bacillaceae</taxon>
        <taxon>Virgibacillus</taxon>
    </lineage>
</organism>
<feature type="transmembrane region" description="Helical" evidence="1">
    <location>
        <begin position="111"/>
        <end position="131"/>
    </location>
</feature>
<gene>
    <name evidence="2" type="ORF">KCX74_18825</name>
</gene>
<proteinExistence type="predicted"/>